<comment type="caution">
    <text evidence="1">The sequence shown here is derived from an EMBL/GenBank/DDBJ whole genome shotgun (WGS) entry which is preliminary data.</text>
</comment>
<feature type="non-terminal residue" evidence="1">
    <location>
        <position position="36"/>
    </location>
</feature>
<dbReference type="EMBL" id="LAZR01059626">
    <property type="protein sequence ID" value="KKK67413.1"/>
    <property type="molecule type" value="Genomic_DNA"/>
</dbReference>
<accession>A0A0F8XEZ1</accession>
<proteinExistence type="predicted"/>
<dbReference type="AlphaFoldDB" id="A0A0F8XEZ1"/>
<evidence type="ECO:0000313" key="1">
    <source>
        <dbReference type="EMBL" id="KKK67413.1"/>
    </source>
</evidence>
<organism evidence="1">
    <name type="scientific">marine sediment metagenome</name>
    <dbReference type="NCBI Taxonomy" id="412755"/>
    <lineage>
        <taxon>unclassified sequences</taxon>
        <taxon>metagenomes</taxon>
        <taxon>ecological metagenomes</taxon>
    </lineage>
</organism>
<protein>
    <submittedName>
        <fullName evidence="1">Uncharacterized protein</fullName>
    </submittedName>
</protein>
<reference evidence="1" key="1">
    <citation type="journal article" date="2015" name="Nature">
        <title>Complex archaea that bridge the gap between prokaryotes and eukaryotes.</title>
        <authorList>
            <person name="Spang A."/>
            <person name="Saw J.H."/>
            <person name="Jorgensen S.L."/>
            <person name="Zaremba-Niedzwiedzka K."/>
            <person name="Martijn J."/>
            <person name="Lind A.E."/>
            <person name="van Eijk R."/>
            <person name="Schleper C."/>
            <person name="Guy L."/>
            <person name="Ettema T.J."/>
        </authorList>
    </citation>
    <scope>NUCLEOTIDE SEQUENCE</scope>
</reference>
<name>A0A0F8XEZ1_9ZZZZ</name>
<sequence length="36" mass="4041">MALLQGALSLSPQMEADDGYVDQQRRTCLAFAWILQ</sequence>
<gene>
    <name evidence="1" type="ORF">LCGC14_2954350</name>
</gene>